<evidence type="ECO:0000256" key="4">
    <source>
        <dbReference type="ARBA" id="ARBA00022692"/>
    </source>
</evidence>
<feature type="compositionally biased region" description="Polar residues" evidence="10">
    <location>
        <begin position="315"/>
        <end position="326"/>
    </location>
</feature>
<evidence type="ECO:0000256" key="6">
    <source>
        <dbReference type="ARBA" id="ARBA00022989"/>
    </source>
</evidence>
<keyword evidence="8" id="KW-0325">Glycoprotein</keyword>
<dbReference type="Proteomes" id="UP000887574">
    <property type="component" value="Unplaced"/>
</dbReference>
<evidence type="ECO:0000313" key="11">
    <source>
        <dbReference type="Proteomes" id="UP000887574"/>
    </source>
</evidence>
<feature type="transmembrane region" description="Helical" evidence="9">
    <location>
        <begin position="338"/>
        <end position="356"/>
    </location>
</feature>
<dbReference type="Pfam" id="PF00375">
    <property type="entry name" value="SDF"/>
    <property type="match status" value="2"/>
</dbReference>
<sequence length="357" mass="38836">MIHAGASLCSFLRQMLETEVLPWTEDNLEGIIVFCISFGIVCSQLGEEARPMIDFFAALDKIIMRLVSYIMWYSPIGIMCLIMGKILEIHDLAETARMLAMYMVTVLLGLAIHSLISLPLIFYLLTKKNPYVHCLQFRYTSNDLQVFGGESRGGQEGARFVLPVGATINMDGTALYEAVAAIFIAQMNGVVFTTTQVVTVSLTATLASIGAASVPSAGLDVSLVVAVDWLLDRVRTSINVLGDAFGAGIVHHFTKDELARADAEHRRNLSIANASLPNTFHQGQKIRGASLLNDDKQAQFHHNSSSSPRGGYESVPTSDTGLNDVPSKSNNHNLGLQNVQIFVFVAVVVIILDIYSG</sequence>
<keyword evidence="11" id="KW-1185">Reference proteome</keyword>
<dbReference type="GO" id="GO:0005313">
    <property type="term" value="F:L-glutamate transmembrane transporter activity"/>
    <property type="evidence" value="ECO:0007669"/>
    <property type="project" value="TreeGrafter"/>
</dbReference>
<dbReference type="GO" id="GO:0015175">
    <property type="term" value="F:neutral L-amino acid transmembrane transporter activity"/>
    <property type="evidence" value="ECO:0007669"/>
    <property type="project" value="TreeGrafter"/>
</dbReference>
<keyword evidence="3 9" id="KW-0813">Transport</keyword>
<feature type="transmembrane region" description="Helical" evidence="9">
    <location>
        <begin position="99"/>
        <end position="125"/>
    </location>
</feature>
<evidence type="ECO:0000256" key="10">
    <source>
        <dbReference type="SAM" id="MobiDB-lite"/>
    </source>
</evidence>
<evidence type="ECO:0000256" key="7">
    <source>
        <dbReference type="ARBA" id="ARBA00023136"/>
    </source>
</evidence>
<comment type="caution">
    <text evidence="9">Lacks conserved residue(s) required for the propagation of feature annotation.</text>
</comment>
<evidence type="ECO:0000256" key="1">
    <source>
        <dbReference type="ARBA" id="ARBA00004141"/>
    </source>
</evidence>
<comment type="subcellular location">
    <subcellularLocation>
        <location evidence="1 9">Membrane</location>
        <topology evidence="1 9">Multi-pass membrane protein</topology>
    </subcellularLocation>
</comment>
<dbReference type="SUPFAM" id="SSF118215">
    <property type="entry name" value="Proton glutamate symport protein"/>
    <property type="match status" value="1"/>
</dbReference>
<keyword evidence="7 9" id="KW-0472">Membrane</keyword>
<dbReference type="PRINTS" id="PR00173">
    <property type="entry name" value="EDTRNSPORT"/>
</dbReference>
<dbReference type="PROSITE" id="PS00714">
    <property type="entry name" value="NA_DICARBOXYL_SYMP_2"/>
    <property type="match status" value="1"/>
</dbReference>
<keyword evidence="4 9" id="KW-0812">Transmembrane</keyword>
<evidence type="ECO:0000256" key="9">
    <source>
        <dbReference type="RuleBase" id="RU361216"/>
    </source>
</evidence>
<dbReference type="Gene3D" id="1.10.3860.10">
    <property type="entry name" value="Sodium:dicarboxylate symporter"/>
    <property type="match status" value="2"/>
</dbReference>
<evidence type="ECO:0000256" key="5">
    <source>
        <dbReference type="ARBA" id="ARBA00022847"/>
    </source>
</evidence>
<dbReference type="PANTHER" id="PTHR11958">
    <property type="entry name" value="SODIUM/DICARBOXYLATE SYMPORTER-RELATED"/>
    <property type="match status" value="1"/>
</dbReference>
<organism evidence="11 12">
    <name type="scientific">Ditylenchus dipsaci</name>
    <dbReference type="NCBI Taxonomy" id="166011"/>
    <lineage>
        <taxon>Eukaryota</taxon>
        <taxon>Metazoa</taxon>
        <taxon>Ecdysozoa</taxon>
        <taxon>Nematoda</taxon>
        <taxon>Chromadorea</taxon>
        <taxon>Rhabditida</taxon>
        <taxon>Tylenchina</taxon>
        <taxon>Tylenchomorpha</taxon>
        <taxon>Sphaerularioidea</taxon>
        <taxon>Anguinidae</taxon>
        <taxon>Anguininae</taxon>
        <taxon>Ditylenchus</taxon>
    </lineage>
</organism>
<name>A0A915ERH4_9BILA</name>
<dbReference type="WBParaSite" id="jg9661">
    <property type="protein sequence ID" value="jg9661"/>
    <property type="gene ID" value="jg9661"/>
</dbReference>
<dbReference type="InterPro" id="IPR001991">
    <property type="entry name" value="Na-dicarboxylate_symporter"/>
</dbReference>
<comment type="similarity">
    <text evidence="2 9">Belongs to the dicarboxylate/amino acid:cation symporter (DAACS) (TC 2.A.23) family.</text>
</comment>
<feature type="transmembrane region" description="Helical" evidence="9">
    <location>
        <begin position="66"/>
        <end position="87"/>
    </location>
</feature>
<evidence type="ECO:0000256" key="8">
    <source>
        <dbReference type="ARBA" id="ARBA00023180"/>
    </source>
</evidence>
<evidence type="ECO:0000256" key="2">
    <source>
        <dbReference type="ARBA" id="ARBA00006148"/>
    </source>
</evidence>
<accession>A0A915ERH4</accession>
<dbReference type="GO" id="GO:0015501">
    <property type="term" value="F:glutamate:sodium symporter activity"/>
    <property type="evidence" value="ECO:0007669"/>
    <property type="project" value="TreeGrafter"/>
</dbReference>
<dbReference type="InterPro" id="IPR036458">
    <property type="entry name" value="Na:dicarbo_symporter_sf"/>
</dbReference>
<dbReference type="InterPro" id="IPR050746">
    <property type="entry name" value="DAACS"/>
</dbReference>
<reference evidence="12" key="1">
    <citation type="submission" date="2022-11" db="UniProtKB">
        <authorList>
            <consortium name="WormBaseParasite"/>
        </authorList>
    </citation>
    <scope>IDENTIFICATION</scope>
</reference>
<evidence type="ECO:0000256" key="3">
    <source>
        <dbReference type="ARBA" id="ARBA00022448"/>
    </source>
</evidence>
<keyword evidence="6 9" id="KW-1133">Transmembrane helix</keyword>
<dbReference type="GO" id="GO:0005886">
    <property type="term" value="C:plasma membrane"/>
    <property type="evidence" value="ECO:0007669"/>
    <property type="project" value="TreeGrafter"/>
</dbReference>
<keyword evidence="5 9" id="KW-0769">Symport</keyword>
<protein>
    <recommendedName>
        <fullName evidence="9">Amino acid transporter</fullName>
    </recommendedName>
</protein>
<proteinExistence type="inferred from homology"/>
<dbReference type="InterPro" id="IPR018107">
    <property type="entry name" value="Na-dicarboxylate_symporter_CS"/>
</dbReference>
<dbReference type="AlphaFoldDB" id="A0A915ERH4"/>
<dbReference type="PANTHER" id="PTHR11958:SF110">
    <property type="entry name" value="EXCITATORY AMINO ACID TRANSPORTER"/>
    <property type="match status" value="1"/>
</dbReference>
<feature type="region of interest" description="Disordered" evidence="10">
    <location>
        <begin position="297"/>
        <end position="326"/>
    </location>
</feature>
<evidence type="ECO:0000313" key="12">
    <source>
        <dbReference type="WBParaSite" id="jg9661"/>
    </source>
</evidence>